<dbReference type="EMBL" id="HG739085">
    <property type="protein sequence ID" value="CDO96898.1"/>
    <property type="molecule type" value="Genomic_DNA"/>
</dbReference>
<reference evidence="3" key="1">
    <citation type="journal article" date="2014" name="Science">
        <title>The coffee genome provides insight into the convergent evolution of caffeine biosynthesis.</title>
        <authorList>
            <person name="Denoeud F."/>
            <person name="Carretero-Paulet L."/>
            <person name="Dereeper A."/>
            <person name="Droc G."/>
            <person name="Guyot R."/>
            <person name="Pietrella M."/>
            <person name="Zheng C."/>
            <person name="Alberti A."/>
            <person name="Anthony F."/>
            <person name="Aprea G."/>
            <person name="Aury J.M."/>
            <person name="Bento P."/>
            <person name="Bernard M."/>
            <person name="Bocs S."/>
            <person name="Campa C."/>
            <person name="Cenci A."/>
            <person name="Combes M.C."/>
            <person name="Crouzillat D."/>
            <person name="Da Silva C."/>
            <person name="Daddiego L."/>
            <person name="De Bellis F."/>
            <person name="Dussert S."/>
            <person name="Garsmeur O."/>
            <person name="Gayraud T."/>
            <person name="Guignon V."/>
            <person name="Jahn K."/>
            <person name="Jamilloux V."/>
            <person name="Joet T."/>
            <person name="Labadie K."/>
            <person name="Lan T."/>
            <person name="Leclercq J."/>
            <person name="Lepelley M."/>
            <person name="Leroy T."/>
            <person name="Li L.T."/>
            <person name="Librado P."/>
            <person name="Lopez L."/>
            <person name="Munoz A."/>
            <person name="Noel B."/>
            <person name="Pallavicini A."/>
            <person name="Perrotta G."/>
            <person name="Poncet V."/>
            <person name="Pot D."/>
            <person name="Priyono X."/>
            <person name="Rigoreau M."/>
            <person name="Rouard M."/>
            <person name="Rozas J."/>
            <person name="Tranchant-Dubreuil C."/>
            <person name="VanBuren R."/>
            <person name="Zhang Q."/>
            <person name="Andrade A.C."/>
            <person name="Argout X."/>
            <person name="Bertrand B."/>
            <person name="de Kochko A."/>
            <person name="Graziosi G."/>
            <person name="Henry R.J."/>
            <person name="Jayarama X."/>
            <person name="Ming R."/>
            <person name="Nagai C."/>
            <person name="Rounsley S."/>
            <person name="Sankoff D."/>
            <person name="Giuliano G."/>
            <person name="Albert V.A."/>
            <person name="Wincker P."/>
            <person name="Lashermes P."/>
        </authorList>
    </citation>
    <scope>NUCLEOTIDE SEQUENCE [LARGE SCALE GENOMIC DNA]</scope>
    <source>
        <strain evidence="3">cv. DH200-94</strain>
    </source>
</reference>
<dbReference type="AlphaFoldDB" id="A0A068TNF8"/>
<keyword evidence="3" id="KW-1185">Reference proteome</keyword>
<dbReference type="InParanoid" id="A0A068TNF8"/>
<evidence type="ECO:0000313" key="3">
    <source>
        <dbReference type="Proteomes" id="UP000295252"/>
    </source>
</evidence>
<gene>
    <name evidence="2" type="ORF">GSCOC_T00014076001</name>
</gene>
<dbReference type="Proteomes" id="UP000295252">
    <property type="component" value="Chromosome IV"/>
</dbReference>
<name>A0A068TNF8_COFCA</name>
<proteinExistence type="inferred from homology"/>
<protein>
    <submittedName>
        <fullName evidence="2">Uncharacterized protein</fullName>
    </submittedName>
</protein>
<comment type="similarity">
    <text evidence="1">Belongs to the major facilitator superfamily. Phosphate:H(+) symporter (TC 2.A.1.9) family.</text>
</comment>
<dbReference type="InterPro" id="IPR036259">
    <property type="entry name" value="MFS_trans_sf"/>
</dbReference>
<dbReference type="Gene3D" id="1.20.1250.20">
    <property type="entry name" value="MFS general substrate transporter like domains"/>
    <property type="match status" value="1"/>
</dbReference>
<accession>A0A068TNF8</accession>
<dbReference type="PhylomeDB" id="A0A068TNF8"/>
<organism evidence="2 3">
    <name type="scientific">Coffea canephora</name>
    <name type="common">Robusta coffee</name>
    <dbReference type="NCBI Taxonomy" id="49390"/>
    <lineage>
        <taxon>Eukaryota</taxon>
        <taxon>Viridiplantae</taxon>
        <taxon>Streptophyta</taxon>
        <taxon>Embryophyta</taxon>
        <taxon>Tracheophyta</taxon>
        <taxon>Spermatophyta</taxon>
        <taxon>Magnoliopsida</taxon>
        <taxon>eudicotyledons</taxon>
        <taxon>Gunneridae</taxon>
        <taxon>Pentapetalae</taxon>
        <taxon>asterids</taxon>
        <taxon>lamiids</taxon>
        <taxon>Gentianales</taxon>
        <taxon>Rubiaceae</taxon>
        <taxon>Ixoroideae</taxon>
        <taxon>Gardenieae complex</taxon>
        <taxon>Bertiereae - Coffeeae clade</taxon>
        <taxon>Coffeeae</taxon>
        <taxon>Coffea</taxon>
    </lineage>
</organism>
<dbReference type="STRING" id="49390.A0A068TNF8"/>
<dbReference type="Gramene" id="CDO96898">
    <property type="protein sequence ID" value="CDO96898"/>
    <property type="gene ID" value="GSCOC_T00014076001"/>
</dbReference>
<evidence type="ECO:0000256" key="1">
    <source>
        <dbReference type="ARBA" id="ARBA00044504"/>
    </source>
</evidence>
<sequence length="191" mass="21686">MAWNEEVSMDCFLILRVLVYPACKCPEASTILQSLGGVKDFFKSTGSPFLAAPWPIMRVHLMDMNFFPPNFGCDILKAKWIRSYASPTDYRMHAVTGNSAITEVIQAYVAAFHTRKLELPEDSSTLYKMSLDNEAAIQAEFLPHNADFKFLDKAAIQKFTTESEKPNPWKLCRVTHVENAKILLKMLPIFC</sequence>
<evidence type="ECO:0000313" key="2">
    <source>
        <dbReference type="EMBL" id="CDO96898.1"/>
    </source>
</evidence>